<feature type="compositionally biased region" description="Basic and acidic residues" evidence="1">
    <location>
        <begin position="214"/>
        <end position="225"/>
    </location>
</feature>
<feature type="region of interest" description="Disordered" evidence="1">
    <location>
        <begin position="507"/>
        <end position="543"/>
    </location>
</feature>
<gene>
    <name evidence="2" type="ORF">JVT61DRAFT_5934</name>
</gene>
<feature type="compositionally biased region" description="Basic and acidic residues" evidence="1">
    <location>
        <begin position="44"/>
        <end position="54"/>
    </location>
</feature>
<evidence type="ECO:0000313" key="3">
    <source>
        <dbReference type="Proteomes" id="UP000683000"/>
    </source>
</evidence>
<evidence type="ECO:0000313" key="2">
    <source>
        <dbReference type="EMBL" id="KAG6373789.1"/>
    </source>
</evidence>
<evidence type="ECO:0000256" key="1">
    <source>
        <dbReference type="SAM" id="MobiDB-lite"/>
    </source>
</evidence>
<dbReference type="OrthoDB" id="2677857at2759"/>
<organism evidence="2 3">
    <name type="scientific">Boletus reticuloceps</name>
    <dbReference type="NCBI Taxonomy" id="495285"/>
    <lineage>
        <taxon>Eukaryota</taxon>
        <taxon>Fungi</taxon>
        <taxon>Dikarya</taxon>
        <taxon>Basidiomycota</taxon>
        <taxon>Agaricomycotina</taxon>
        <taxon>Agaricomycetes</taxon>
        <taxon>Agaricomycetidae</taxon>
        <taxon>Boletales</taxon>
        <taxon>Boletineae</taxon>
        <taxon>Boletaceae</taxon>
        <taxon>Boletoideae</taxon>
        <taxon>Boletus</taxon>
    </lineage>
</organism>
<feature type="compositionally biased region" description="Basic and acidic residues" evidence="1">
    <location>
        <begin position="608"/>
        <end position="621"/>
    </location>
</feature>
<reference evidence="2" key="1">
    <citation type="submission" date="2021-03" db="EMBL/GenBank/DDBJ databases">
        <title>Evolutionary innovations through gain and loss of genes in the ectomycorrhizal Boletales.</title>
        <authorList>
            <person name="Wu G."/>
            <person name="Miyauchi S."/>
            <person name="Morin E."/>
            <person name="Yang Z.-L."/>
            <person name="Xu J."/>
            <person name="Martin F.M."/>
        </authorList>
    </citation>
    <scope>NUCLEOTIDE SEQUENCE</scope>
    <source>
        <strain evidence="2">BR01</strain>
    </source>
</reference>
<dbReference type="EMBL" id="JAGFBS010000020">
    <property type="protein sequence ID" value="KAG6373789.1"/>
    <property type="molecule type" value="Genomic_DNA"/>
</dbReference>
<protein>
    <submittedName>
        <fullName evidence="2">Uncharacterized protein</fullName>
    </submittedName>
</protein>
<feature type="compositionally biased region" description="Acidic residues" evidence="1">
    <location>
        <begin position="197"/>
        <end position="213"/>
    </location>
</feature>
<feature type="region of interest" description="Disordered" evidence="1">
    <location>
        <begin position="33"/>
        <end position="54"/>
    </location>
</feature>
<feature type="compositionally biased region" description="Polar residues" evidence="1">
    <location>
        <begin position="170"/>
        <end position="189"/>
    </location>
</feature>
<keyword evidence="3" id="KW-1185">Reference proteome</keyword>
<sequence length="659" mass="69315">MSIAEINLKIQEIFRSESPEIKAEIKGICQCNEENRGGGGKGGNKSDEGTVHDDTVSVSNTDEVESDPSALCSSNIQQCGPALQRVLEHLVKQTGWRFSVLMGGPDPLDPEGRNVITGSSDALESSEFLMWNGSLHTGKTKEGHDFADMYPNFDTEVVDAFGEFLGHVFGTSNSHSMPKNKKTCNPENSEASRVDQQEDGGEVGEVEAREDDDDKQRGKDSENDHCIMQGGGEDINPKDVNTTGNGGGCNSEVDASPHLTSNIYIPSPTLITATPAAHLTASTTPQACLANAAGLHLANPCTHLATSHSAVSDSESSSSFGLATFLTTNPSTPSTVNIATMATLPGVQLTDPSSPHVPTPPAHLAISSMLSSPQKGLQNPTPSLTGYLPMPSDPFSTLVPNSFMDFLNADLAMFNAWNTGNPEFLAASSGMTLLDMDMQSGVQSFTPVSMEGTFPTSNPNLNLTGTFRGAAPLSQSGSNFHVIGAVGNYPSNLTAHHVPSLSHLPAPQAVQLPSSPPEPLSDTSSVQPPLDLPPTLPLAPQSVQSLSSPLELLSESDSYSVQLPPVFPTTLPGVVNAPPNQLPTSADNASEATTTLGRSKRRAVPSQRAERDNTIGKENHTPHPPTATAGENAKNKGKRKPDHGESNGGKSTMVASPKK</sequence>
<name>A0A8I2YK13_9AGAM</name>
<comment type="caution">
    <text evidence="2">The sequence shown here is derived from an EMBL/GenBank/DDBJ whole genome shotgun (WGS) entry which is preliminary data.</text>
</comment>
<dbReference type="Proteomes" id="UP000683000">
    <property type="component" value="Unassembled WGS sequence"/>
</dbReference>
<feature type="region of interest" description="Disordered" evidence="1">
    <location>
        <begin position="572"/>
        <end position="659"/>
    </location>
</feature>
<feature type="compositionally biased region" description="Polar residues" evidence="1">
    <location>
        <begin position="648"/>
        <end position="659"/>
    </location>
</feature>
<proteinExistence type="predicted"/>
<accession>A0A8I2YK13</accession>
<feature type="region of interest" description="Disordered" evidence="1">
    <location>
        <begin position="169"/>
        <end position="239"/>
    </location>
</feature>
<feature type="compositionally biased region" description="Polar residues" evidence="1">
    <location>
        <begin position="578"/>
        <end position="597"/>
    </location>
</feature>
<dbReference type="AlphaFoldDB" id="A0A8I2YK13"/>